<dbReference type="Proteomes" id="UP000535838">
    <property type="component" value="Unassembled WGS sequence"/>
</dbReference>
<dbReference type="PANTHER" id="PTHR36453:SF1">
    <property type="entry name" value="RIGHT HANDED BETA HELIX DOMAIN-CONTAINING PROTEIN"/>
    <property type="match status" value="1"/>
</dbReference>
<reference evidence="4 5" key="1">
    <citation type="submission" date="2020-08" db="EMBL/GenBank/DDBJ databases">
        <title>Cohnella phylogeny.</title>
        <authorList>
            <person name="Dunlap C."/>
        </authorList>
    </citation>
    <scope>NUCLEOTIDE SEQUENCE [LARGE SCALE GENOMIC DNA]</scope>
    <source>
        <strain evidence="4 5">DSM 25241</strain>
    </source>
</reference>
<dbReference type="SUPFAM" id="SSF49373">
    <property type="entry name" value="Invasin/intimin cell-adhesion fragments"/>
    <property type="match status" value="2"/>
</dbReference>
<dbReference type="Gene3D" id="2.60.40.1080">
    <property type="match status" value="2"/>
</dbReference>
<feature type="chain" id="PRO_5032403230" evidence="2">
    <location>
        <begin position="27"/>
        <end position="1319"/>
    </location>
</feature>
<feature type="domain" description="BIG2" evidence="3">
    <location>
        <begin position="741"/>
        <end position="818"/>
    </location>
</feature>
<name>A0A841SSU5_9BACL</name>
<evidence type="ECO:0000256" key="1">
    <source>
        <dbReference type="SAM" id="MobiDB-lite"/>
    </source>
</evidence>
<dbReference type="InterPro" id="IPR006626">
    <property type="entry name" value="PbH1"/>
</dbReference>
<keyword evidence="2" id="KW-0732">Signal</keyword>
<feature type="compositionally biased region" description="Acidic residues" evidence="1">
    <location>
        <begin position="1287"/>
        <end position="1305"/>
    </location>
</feature>
<dbReference type="PANTHER" id="PTHR36453">
    <property type="entry name" value="SECRETED PROTEIN-RELATED"/>
    <property type="match status" value="1"/>
</dbReference>
<gene>
    <name evidence="4" type="ORF">H7B67_03225</name>
</gene>
<keyword evidence="5" id="KW-1185">Reference proteome</keyword>
<feature type="domain" description="BIG2" evidence="3">
    <location>
        <begin position="999"/>
        <end position="1082"/>
    </location>
</feature>
<evidence type="ECO:0000259" key="3">
    <source>
        <dbReference type="SMART" id="SM00635"/>
    </source>
</evidence>
<dbReference type="SMART" id="SM00635">
    <property type="entry name" value="BID_2"/>
    <property type="match status" value="2"/>
</dbReference>
<evidence type="ECO:0000313" key="5">
    <source>
        <dbReference type="Proteomes" id="UP000535838"/>
    </source>
</evidence>
<evidence type="ECO:0000256" key="2">
    <source>
        <dbReference type="SAM" id="SignalP"/>
    </source>
</evidence>
<comment type="caution">
    <text evidence="4">The sequence shown here is derived from an EMBL/GenBank/DDBJ whole genome shotgun (WGS) entry which is preliminary data.</text>
</comment>
<accession>A0A841SSU5</accession>
<dbReference type="Gene3D" id="2.60.120.560">
    <property type="entry name" value="Exo-inulinase, domain 1"/>
    <property type="match status" value="2"/>
</dbReference>
<feature type="signal peptide" evidence="2">
    <location>
        <begin position="1"/>
        <end position="26"/>
    </location>
</feature>
<feature type="compositionally biased region" description="Low complexity" evidence="1">
    <location>
        <begin position="1267"/>
        <end position="1286"/>
    </location>
</feature>
<dbReference type="EMBL" id="JACJVQ010000003">
    <property type="protein sequence ID" value="MBB6633125.1"/>
    <property type="molecule type" value="Genomic_DNA"/>
</dbReference>
<feature type="region of interest" description="Disordered" evidence="1">
    <location>
        <begin position="1267"/>
        <end position="1319"/>
    </location>
</feature>
<sequence length="1319" mass="144674">MRKSLISLLLASLLLSIPQVFSTAYADNDPQGKLTGKALYVSPNGSDSNQGTKNKPFKTLEKARDVIRELKTRGKGGLPKGGITVYLREGVYERTSSFELREQDSGEPGKPIAYKAYPGETVRLTGGHNLEKSGFVPVTDASVLDRIIDPAAREKVLVYDLAANGLTDYGVISRHGYYLANDLSQVPPMELYVEGQGMTLARWPNEGTVQMDQILDPGPTRRDPDVHERGGTFTYTYDRPQYWTQADDIWLDGIFGYSWEWSYNKVASIDTANKSITLQYGEMSGIMKNWYPDFHFASNLLEEIDMPGEYYIDRDVGKMYYLPNAEFLTNADPEITVTMLKTPMINALNASYISFEELILENGRDSAAVIAGGSHTEIVNSEIRNFTNSGVLINTQSRFYYSEIVPGVGNYNGVRNTHIHHIGGTAVTLTGGNRTTLEPGNNFVENSHIHDFAYYHKAYNPGVHLSGVGNRMSHNELHDAPHPGVLIFGNDHVVEYNEIYDVCKMFSDLGAIYMNEGEKPQSRGTVIYRNYFHNIGEGKPGVEGIYPDNFTMGLKIEENIFYKMGNSAIRNNGGAHILSKNNIFVDAKVPYDYADLYLGDSPEGQIAKNYMPKWQALFAANNDWVGTPYLAKYPELANFFTENRYYPDTNTFQGNVIYNPTVTRSSTTNANGAYDKFNLVQYANNWVTATDPGFVDLVNGDLSLAPNAPVFTAIPGFPNIPFGEMGTEGKVGPTNGPDAFPVQDVVAYNGEITVDRWQTVKLQTAILPWNATNQALSFVSADPSIATVDTKGIVTGVAVGDTAVTVTSQENPSATATVVVHVAKGDGVMDRTDFESGSNGWPQDANRSIVTEDGNHWYKLLNGASSVKEKNFSDYELTFKIKTPATMGDNATLYIFDRQSTNQPGRIGYRNRPDGTSSWLLYNAAWAVVKEVKMPGRDLQPNTEYNLKAIVRGGEISVYLNDQPRLKATNSTFNASGKVGFYISDMPSMLLDDIQFKEPTNQLAGILPAETNVLLTAGEQKTLAVTLDPADTPDTALLWESSNPAAATVDAGGTVSAVSAGEAVITVASAVYPNISAQIRVTVSNVMHYTNFESGGNGWPVDPNRSVVADVYGNRWYKIVNGATGILDKTFTDYQLEFKLKTPETLPENGGTLYIFDKQDSVGSTRIGYKAKADGTSSWILYNPSWTILKTVDSPQLDLQANTVYDVKVVVQGTTYKVYVDDVLKLDAADPNHRPSGKVGFYASGFSYLMFDDVKFSLVPSEAGLQAEPAVPEEPAVQEEAAVPEEASVEEEAAASEEIGAEEESAVPNEVNVSEEANV</sequence>
<dbReference type="Pfam" id="PF02368">
    <property type="entry name" value="Big_2"/>
    <property type="match status" value="2"/>
</dbReference>
<dbReference type="InterPro" id="IPR011050">
    <property type="entry name" value="Pectin_lyase_fold/virulence"/>
</dbReference>
<dbReference type="InterPro" id="IPR003343">
    <property type="entry name" value="Big_2"/>
</dbReference>
<organism evidence="4 5">
    <name type="scientific">Cohnella thailandensis</name>
    <dbReference type="NCBI Taxonomy" id="557557"/>
    <lineage>
        <taxon>Bacteria</taxon>
        <taxon>Bacillati</taxon>
        <taxon>Bacillota</taxon>
        <taxon>Bacilli</taxon>
        <taxon>Bacillales</taxon>
        <taxon>Paenibacillaceae</taxon>
        <taxon>Cohnella</taxon>
    </lineage>
</organism>
<feature type="compositionally biased region" description="Polar residues" evidence="1">
    <location>
        <begin position="43"/>
        <end position="53"/>
    </location>
</feature>
<evidence type="ECO:0000313" key="4">
    <source>
        <dbReference type="EMBL" id="MBB6633125.1"/>
    </source>
</evidence>
<dbReference type="InterPro" id="IPR039448">
    <property type="entry name" value="Beta_helix"/>
</dbReference>
<feature type="region of interest" description="Disordered" evidence="1">
    <location>
        <begin position="36"/>
        <end position="55"/>
    </location>
</feature>
<protein>
    <submittedName>
        <fullName evidence="4">Ig-like domain-containing protein</fullName>
    </submittedName>
</protein>
<dbReference type="InterPro" id="IPR008964">
    <property type="entry name" value="Invasin/intimin_cell_adhesion"/>
</dbReference>
<dbReference type="Gene3D" id="2.160.20.10">
    <property type="entry name" value="Single-stranded right-handed beta-helix, Pectin lyase-like"/>
    <property type="match status" value="2"/>
</dbReference>
<dbReference type="Pfam" id="PF13229">
    <property type="entry name" value="Beta_helix"/>
    <property type="match status" value="1"/>
</dbReference>
<dbReference type="InterPro" id="IPR012334">
    <property type="entry name" value="Pectin_lyas_fold"/>
</dbReference>
<dbReference type="SMART" id="SM00710">
    <property type="entry name" value="PbH1"/>
    <property type="match status" value="7"/>
</dbReference>
<dbReference type="SUPFAM" id="SSF51126">
    <property type="entry name" value="Pectin lyase-like"/>
    <property type="match status" value="1"/>
</dbReference>
<proteinExistence type="predicted"/>